<keyword evidence="1" id="KW-0812">Transmembrane</keyword>
<feature type="transmembrane region" description="Helical" evidence="1">
    <location>
        <begin position="65"/>
        <end position="83"/>
    </location>
</feature>
<dbReference type="GO" id="GO:0009755">
    <property type="term" value="P:hormone-mediated signaling pathway"/>
    <property type="evidence" value="ECO:0007669"/>
    <property type="project" value="TreeGrafter"/>
</dbReference>
<dbReference type="GO" id="GO:0005886">
    <property type="term" value="C:plasma membrane"/>
    <property type="evidence" value="ECO:0007669"/>
    <property type="project" value="TreeGrafter"/>
</dbReference>
<dbReference type="SUPFAM" id="SSF81321">
    <property type="entry name" value="Family A G protein-coupled receptor-like"/>
    <property type="match status" value="1"/>
</dbReference>
<keyword evidence="1" id="KW-0472">Membrane</keyword>
<name>A0A067RGH9_ZOONE</name>
<dbReference type="InParanoid" id="A0A067RGH9"/>
<dbReference type="eggNOG" id="KOG2087">
    <property type="taxonomic scope" value="Eukaryota"/>
</dbReference>
<keyword evidence="2" id="KW-0675">Receptor</keyword>
<organism evidence="2 3">
    <name type="scientific">Zootermopsis nevadensis</name>
    <name type="common">Dampwood termite</name>
    <dbReference type="NCBI Taxonomy" id="136037"/>
    <lineage>
        <taxon>Eukaryota</taxon>
        <taxon>Metazoa</taxon>
        <taxon>Ecdysozoa</taxon>
        <taxon>Arthropoda</taxon>
        <taxon>Hexapoda</taxon>
        <taxon>Insecta</taxon>
        <taxon>Pterygota</taxon>
        <taxon>Neoptera</taxon>
        <taxon>Polyneoptera</taxon>
        <taxon>Dictyoptera</taxon>
        <taxon>Blattodea</taxon>
        <taxon>Blattoidea</taxon>
        <taxon>Termitoidae</taxon>
        <taxon>Termopsidae</taxon>
        <taxon>Zootermopsis</taxon>
    </lineage>
</organism>
<sequence length="84" mass="9480">MERFLLIAVPLGGHQNMSMKTTCLSLSVIWTAGLSFASIPVLYWKNSTRFYGTNGMCFPLHIDDPFFMGWQYSAFIFLGVNFSG</sequence>
<feature type="transmembrane region" description="Helical" evidence="1">
    <location>
        <begin position="21"/>
        <end position="45"/>
    </location>
</feature>
<evidence type="ECO:0000313" key="2">
    <source>
        <dbReference type="EMBL" id="KDR22887.1"/>
    </source>
</evidence>
<dbReference type="GO" id="GO:0008528">
    <property type="term" value="F:G protein-coupled peptide receptor activity"/>
    <property type="evidence" value="ECO:0007669"/>
    <property type="project" value="TreeGrafter"/>
</dbReference>
<accession>A0A067RGH9</accession>
<dbReference type="Gene3D" id="1.20.1070.10">
    <property type="entry name" value="Rhodopsin 7-helix transmembrane proteins"/>
    <property type="match status" value="1"/>
</dbReference>
<evidence type="ECO:0000256" key="1">
    <source>
        <dbReference type="SAM" id="Phobius"/>
    </source>
</evidence>
<dbReference type="AlphaFoldDB" id="A0A067RGH9"/>
<reference evidence="2 3" key="1">
    <citation type="journal article" date="2014" name="Nat. Commun.">
        <title>Molecular traces of alternative social organization in a termite genome.</title>
        <authorList>
            <person name="Terrapon N."/>
            <person name="Li C."/>
            <person name="Robertson H.M."/>
            <person name="Ji L."/>
            <person name="Meng X."/>
            <person name="Booth W."/>
            <person name="Chen Z."/>
            <person name="Childers C.P."/>
            <person name="Glastad K.M."/>
            <person name="Gokhale K."/>
            <person name="Gowin J."/>
            <person name="Gronenberg W."/>
            <person name="Hermansen R.A."/>
            <person name="Hu H."/>
            <person name="Hunt B.G."/>
            <person name="Huylmans A.K."/>
            <person name="Khalil S.M."/>
            <person name="Mitchell R.D."/>
            <person name="Munoz-Torres M.C."/>
            <person name="Mustard J.A."/>
            <person name="Pan H."/>
            <person name="Reese J.T."/>
            <person name="Scharf M.E."/>
            <person name="Sun F."/>
            <person name="Vogel H."/>
            <person name="Xiao J."/>
            <person name="Yang W."/>
            <person name="Yang Z."/>
            <person name="Yang Z."/>
            <person name="Zhou J."/>
            <person name="Zhu J."/>
            <person name="Brent C.S."/>
            <person name="Elsik C.G."/>
            <person name="Goodisman M.A."/>
            <person name="Liberles D.A."/>
            <person name="Roe R.M."/>
            <person name="Vargo E.L."/>
            <person name="Vilcinskas A."/>
            <person name="Wang J."/>
            <person name="Bornberg-Bauer E."/>
            <person name="Korb J."/>
            <person name="Zhang G."/>
            <person name="Liebig J."/>
        </authorList>
    </citation>
    <scope>NUCLEOTIDE SEQUENCE [LARGE SCALE GENOMIC DNA]</scope>
    <source>
        <tissue evidence="2">Whole organism</tissue>
    </source>
</reference>
<proteinExistence type="predicted"/>
<dbReference type="STRING" id="136037.A0A067RGH9"/>
<dbReference type="EMBL" id="KK852482">
    <property type="protein sequence ID" value="KDR22887.1"/>
    <property type="molecule type" value="Genomic_DNA"/>
</dbReference>
<keyword evidence="1" id="KW-1133">Transmembrane helix</keyword>
<dbReference type="Proteomes" id="UP000027135">
    <property type="component" value="Unassembled WGS sequence"/>
</dbReference>
<evidence type="ECO:0000313" key="3">
    <source>
        <dbReference type="Proteomes" id="UP000027135"/>
    </source>
</evidence>
<dbReference type="PANTHER" id="PTHR24372">
    <property type="entry name" value="GLYCOPROTEIN HORMONE RECEPTOR"/>
    <property type="match status" value="1"/>
</dbReference>
<gene>
    <name evidence="2" type="ORF">L798_14742</name>
</gene>
<dbReference type="GO" id="GO:0007189">
    <property type="term" value="P:adenylate cyclase-activating G protein-coupled receptor signaling pathway"/>
    <property type="evidence" value="ECO:0007669"/>
    <property type="project" value="TreeGrafter"/>
</dbReference>
<keyword evidence="3" id="KW-1185">Reference proteome</keyword>
<dbReference type="PANTHER" id="PTHR24372:SF80">
    <property type="entry name" value="FI21465P1-RELATED"/>
    <property type="match status" value="1"/>
</dbReference>
<protein>
    <submittedName>
        <fullName evidence="2">Relaxin receptor 2</fullName>
    </submittedName>
</protein>